<evidence type="ECO:0000259" key="4">
    <source>
        <dbReference type="Pfam" id="PF13458"/>
    </source>
</evidence>
<dbReference type="AlphaFoldDB" id="A0A844B953"/>
<gene>
    <name evidence="5" type="ORF">GHT07_12635</name>
</gene>
<comment type="caution">
    <text evidence="5">The sequence shown here is derived from an EMBL/GenBank/DDBJ whole genome shotgun (WGS) entry which is preliminary data.</text>
</comment>
<dbReference type="PANTHER" id="PTHR47235:SF1">
    <property type="entry name" value="BLR6548 PROTEIN"/>
    <property type="match status" value="1"/>
</dbReference>
<proteinExistence type="inferred from homology"/>
<protein>
    <submittedName>
        <fullName evidence="5">ABC transporter substrate-binding protein</fullName>
    </submittedName>
</protein>
<keyword evidence="2 3" id="KW-0732">Signal</keyword>
<dbReference type="EMBL" id="WJBU01000011">
    <property type="protein sequence ID" value="MRD48129.1"/>
    <property type="molecule type" value="Genomic_DNA"/>
</dbReference>
<comment type="similarity">
    <text evidence="1">Belongs to the leucine-binding protein family.</text>
</comment>
<dbReference type="Proteomes" id="UP000487350">
    <property type="component" value="Unassembled WGS sequence"/>
</dbReference>
<evidence type="ECO:0000256" key="3">
    <source>
        <dbReference type="SAM" id="SignalP"/>
    </source>
</evidence>
<evidence type="ECO:0000256" key="1">
    <source>
        <dbReference type="ARBA" id="ARBA00010062"/>
    </source>
</evidence>
<keyword evidence="6" id="KW-1185">Reference proteome</keyword>
<name>A0A844B953_9BURK</name>
<evidence type="ECO:0000313" key="6">
    <source>
        <dbReference type="Proteomes" id="UP000487350"/>
    </source>
</evidence>
<dbReference type="InterPro" id="IPR028082">
    <property type="entry name" value="Peripla_BP_I"/>
</dbReference>
<dbReference type="SUPFAM" id="SSF53822">
    <property type="entry name" value="Periplasmic binding protein-like I"/>
    <property type="match status" value="1"/>
</dbReference>
<dbReference type="PROSITE" id="PS51318">
    <property type="entry name" value="TAT"/>
    <property type="match status" value="1"/>
</dbReference>
<dbReference type="RefSeq" id="WP_323740916.1">
    <property type="nucleotide sequence ID" value="NZ_WJBU01000011.1"/>
</dbReference>
<feature type="chain" id="PRO_5032424892" evidence="3">
    <location>
        <begin position="27"/>
        <end position="378"/>
    </location>
</feature>
<reference evidence="5 6" key="1">
    <citation type="submission" date="2019-11" db="EMBL/GenBank/DDBJ databases">
        <title>Caenimonas koreensis gen. nov., sp. nov., isolated from activated sludge.</title>
        <authorList>
            <person name="Seung H.R."/>
        </authorList>
    </citation>
    <scope>NUCLEOTIDE SEQUENCE [LARGE SCALE GENOMIC DNA]</scope>
    <source>
        <strain evidence="5 6">EMB320</strain>
    </source>
</reference>
<sequence length="378" mass="40628">MAFTSLTRRGAILAGCALAAAPRAFAQPAKPAAGARAVTVAQLFDTSATQQDVSKDFLIGSRAAWQDINLRGGLHGRAVQHTSIEVDGSAASVRAAIAQLRDNPSVVVLSGTAGDITAGHVVATLKQERLGIAHVAPWLQNSSLDIDERTFPIFAARQEQIVHALKSLTVMSVQEIGAVYASDVEFNAYQQEFERSAADLKIKLQTFRAGGDLIRLGQKLTQTTPAILLFVGGTPELAQFTQGLEKQSRQRYVVALADVNLQTLMQMGAARNTPIIATQAVPVVTASVPVVRMYREALAKLFDEPPTPLSLAGFIAARYTFEVLRDADANLTRQSALAAFQRRANLDVGGFRVSFDQRRRGGTFVTQSMLTQDGRVIG</sequence>
<evidence type="ECO:0000313" key="5">
    <source>
        <dbReference type="EMBL" id="MRD48129.1"/>
    </source>
</evidence>
<accession>A0A844B953</accession>
<feature type="domain" description="Leucine-binding protein" evidence="4">
    <location>
        <begin position="38"/>
        <end position="371"/>
    </location>
</feature>
<dbReference type="InterPro" id="IPR006311">
    <property type="entry name" value="TAT_signal"/>
</dbReference>
<dbReference type="InterPro" id="IPR028081">
    <property type="entry name" value="Leu-bd"/>
</dbReference>
<dbReference type="PANTHER" id="PTHR47235">
    <property type="entry name" value="BLR6548 PROTEIN"/>
    <property type="match status" value="1"/>
</dbReference>
<organism evidence="5 6">
    <name type="scientific">Caenimonas koreensis DSM 17982</name>
    <dbReference type="NCBI Taxonomy" id="1121255"/>
    <lineage>
        <taxon>Bacteria</taxon>
        <taxon>Pseudomonadati</taxon>
        <taxon>Pseudomonadota</taxon>
        <taxon>Betaproteobacteria</taxon>
        <taxon>Burkholderiales</taxon>
        <taxon>Comamonadaceae</taxon>
        <taxon>Caenimonas</taxon>
    </lineage>
</organism>
<feature type="signal peptide" evidence="3">
    <location>
        <begin position="1"/>
        <end position="26"/>
    </location>
</feature>
<evidence type="ECO:0000256" key="2">
    <source>
        <dbReference type="ARBA" id="ARBA00022729"/>
    </source>
</evidence>
<dbReference type="Pfam" id="PF13458">
    <property type="entry name" value="Peripla_BP_6"/>
    <property type="match status" value="1"/>
</dbReference>
<dbReference type="Gene3D" id="3.40.50.2300">
    <property type="match status" value="2"/>
</dbReference>